<keyword evidence="4" id="KW-0805">Transcription regulation</keyword>
<comment type="subcellular location">
    <subcellularLocation>
        <location evidence="1">Mitochondrion</location>
    </subcellularLocation>
</comment>
<dbReference type="GO" id="GO:0005739">
    <property type="term" value="C:mitochondrion"/>
    <property type="evidence" value="ECO:0007669"/>
    <property type="project" value="UniProtKB-SubCell"/>
</dbReference>
<evidence type="ECO:0000256" key="3">
    <source>
        <dbReference type="ARBA" id="ARBA00022980"/>
    </source>
</evidence>
<protein>
    <recommendedName>
        <fullName evidence="8">Large ribosomal subunit protein mL67</fullName>
    </recommendedName>
</protein>
<dbReference type="PANTHER" id="PTHR28184:SF1">
    <property type="entry name" value="LARGE RIBOSOMAL SUBUNIT PROTEIN ML67"/>
    <property type="match status" value="1"/>
</dbReference>
<dbReference type="GO" id="GO:0005840">
    <property type="term" value="C:ribosome"/>
    <property type="evidence" value="ECO:0007669"/>
    <property type="project" value="UniProtKB-KW"/>
</dbReference>
<dbReference type="GO" id="GO:1990904">
    <property type="term" value="C:ribonucleoprotein complex"/>
    <property type="evidence" value="ECO:0007669"/>
    <property type="project" value="UniProtKB-KW"/>
</dbReference>
<keyword evidence="7" id="KW-0687">Ribonucleoprotein</keyword>
<evidence type="ECO:0000313" key="11">
    <source>
        <dbReference type="Proteomes" id="UP001358417"/>
    </source>
</evidence>
<dbReference type="InterPro" id="IPR024629">
    <property type="entry name" value="Ribosomal_mL67"/>
</dbReference>
<feature type="region of interest" description="Disordered" evidence="9">
    <location>
        <begin position="499"/>
        <end position="522"/>
    </location>
</feature>
<comment type="caution">
    <text evidence="10">The sequence shown here is derived from an EMBL/GenBank/DDBJ whole genome shotgun (WGS) entry which is preliminary data.</text>
</comment>
<dbReference type="AlphaFoldDB" id="A0AAV9NNK0"/>
<feature type="compositionally biased region" description="Low complexity" evidence="9">
    <location>
        <begin position="35"/>
        <end position="44"/>
    </location>
</feature>
<dbReference type="Pfam" id="PF12829">
    <property type="entry name" value="Mhr1"/>
    <property type="match status" value="1"/>
</dbReference>
<gene>
    <name evidence="10" type="ORF">LTR84_009960</name>
</gene>
<dbReference type="Proteomes" id="UP001358417">
    <property type="component" value="Unassembled WGS sequence"/>
</dbReference>
<comment type="similarity">
    <text evidence="2">Belongs to the mitochondrion-specific ribosomal protein mL67 family.</text>
</comment>
<feature type="region of interest" description="Disordered" evidence="9">
    <location>
        <begin position="585"/>
        <end position="638"/>
    </location>
</feature>
<dbReference type="PANTHER" id="PTHR28184">
    <property type="entry name" value="MITOCHONDRIAL HOMOLOGOUS RECOMBINATION PROTEIN 1"/>
    <property type="match status" value="1"/>
</dbReference>
<evidence type="ECO:0000256" key="1">
    <source>
        <dbReference type="ARBA" id="ARBA00004173"/>
    </source>
</evidence>
<dbReference type="GO" id="GO:0003735">
    <property type="term" value="F:structural constituent of ribosome"/>
    <property type="evidence" value="ECO:0007669"/>
    <property type="project" value="TreeGrafter"/>
</dbReference>
<dbReference type="RefSeq" id="XP_064709897.1">
    <property type="nucleotide sequence ID" value="XM_064853498.1"/>
</dbReference>
<evidence type="ECO:0000313" key="10">
    <source>
        <dbReference type="EMBL" id="KAK5060076.1"/>
    </source>
</evidence>
<sequence>MATAAANSAAHHVNLASLPPLPRIRPPRLLKGDPHPNNNPRPHNQSSASNRIWVQGKWRHPTSNAAEQHREVQYRRVSKALRHRSHGLDIYAYRHVRTNQVVYSLSRSLQNTQVLKQLLFHGKKTVPEAVRRDMWTPYFSVHFPDNLAGASTGLEAFKSLRELSTQRQLSPTKALLTATEEDVEIARSKLGGPLEIYRLEQSDNWQDKRKLELKLPKAGELLPKKLRARRLMDQKATSVADVAFVLDRISSGPGPLEKMIAMEIDRVARHKEQSRRGRARLNAAARRLTAKETKMGEVAQLVLAGKHDPDSDARFSFVQIDRLGLEHQLSRSPENSRGFINDGRGESLSRATELWQSLNPINPALVDVEEYKERRAVSQAAEHEALKAWHSSEHQSSSASTASMWTFVKEKRQAALDSFDESYLERKKSAALARAAAEAATEHEELQTAGTGTSPASLEDLVSSKQAAALENFEKREVERRENLNRAIKEATSKLLSGTLARQGGVEQSSTKADSELSPAESPWSNTWDIKMYWADLNDGTFAKSWPQTVIHDLLEPYAVTKGSNGLVSNKSVHVIGRGLHDGWVPQEQLTDPQRPAPKSKWEAPEVEVEEESAGMGRGHRPIQLGLDRSPVEQPPPAVTGIFARLRQSILGR</sequence>
<accession>A0AAV9NNK0</accession>
<evidence type="ECO:0000256" key="5">
    <source>
        <dbReference type="ARBA" id="ARBA00023128"/>
    </source>
</evidence>
<organism evidence="10 11">
    <name type="scientific">Exophiala bonariae</name>
    <dbReference type="NCBI Taxonomy" id="1690606"/>
    <lineage>
        <taxon>Eukaryota</taxon>
        <taxon>Fungi</taxon>
        <taxon>Dikarya</taxon>
        <taxon>Ascomycota</taxon>
        <taxon>Pezizomycotina</taxon>
        <taxon>Eurotiomycetes</taxon>
        <taxon>Chaetothyriomycetidae</taxon>
        <taxon>Chaetothyriales</taxon>
        <taxon>Herpotrichiellaceae</taxon>
        <taxon>Exophiala</taxon>
    </lineage>
</organism>
<name>A0AAV9NNK0_9EURO</name>
<evidence type="ECO:0000256" key="2">
    <source>
        <dbReference type="ARBA" id="ARBA00010741"/>
    </source>
</evidence>
<dbReference type="GO" id="GO:0000150">
    <property type="term" value="F:DNA strand exchange activity"/>
    <property type="evidence" value="ECO:0007669"/>
    <property type="project" value="InterPro"/>
</dbReference>
<dbReference type="GO" id="GO:0003697">
    <property type="term" value="F:single-stranded DNA binding"/>
    <property type="evidence" value="ECO:0007669"/>
    <property type="project" value="InterPro"/>
</dbReference>
<evidence type="ECO:0000256" key="7">
    <source>
        <dbReference type="ARBA" id="ARBA00023274"/>
    </source>
</evidence>
<keyword evidence="3" id="KW-0689">Ribosomal protein</keyword>
<dbReference type="GeneID" id="89978118"/>
<keyword evidence="11" id="KW-1185">Reference proteome</keyword>
<reference evidence="10 11" key="1">
    <citation type="submission" date="2023-08" db="EMBL/GenBank/DDBJ databases">
        <title>Black Yeasts Isolated from many extreme environments.</title>
        <authorList>
            <person name="Coleine C."/>
            <person name="Stajich J.E."/>
            <person name="Selbmann L."/>
        </authorList>
    </citation>
    <scope>NUCLEOTIDE SEQUENCE [LARGE SCALE GENOMIC DNA]</scope>
    <source>
        <strain evidence="10 11">CCFEE 5792</strain>
    </source>
</reference>
<evidence type="ECO:0000256" key="8">
    <source>
        <dbReference type="ARBA" id="ARBA00035185"/>
    </source>
</evidence>
<evidence type="ECO:0000256" key="6">
    <source>
        <dbReference type="ARBA" id="ARBA00023163"/>
    </source>
</evidence>
<feature type="region of interest" description="Disordered" evidence="9">
    <location>
        <begin position="435"/>
        <end position="457"/>
    </location>
</feature>
<keyword evidence="6" id="KW-0804">Transcription</keyword>
<dbReference type="EMBL" id="JAVRRD010000004">
    <property type="protein sequence ID" value="KAK5060076.1"/>
    <property type="molecule type" value="Genomic_DNA"/>
</dbReference>
<feature type="region of interest" description="Disordered" evidence="9">
    <location>
        <begin position="17"/>
        <end position="49"/>
    </location>
</feature>
<evidence type="ECO:0000256" key="4">
    <source>
        <dbReference type="ARBA" id="ARBA00023015"/>
    </source>
</evidence>
<evidence type="ECO:0000256" key="9">
    <source>
        <dbReference type="SAM" id="MobiDB-lite"/>
    </source>
</evidence>
<proteinExistence type="inferred from homology"/>
<keyword evidence="5" id="KW-0496">Mitochondrion</keyword>